<evidence type="ECO:0000256" key="2">
    <source>
        <dbReference type="ARBA" id="ARBA00022617"/>
    </source>
</evidence>
<keyword evidence="2" id="KW-0349">Heme</keyword>
<reference evidence="9" key="1">
    <citation type="submission" date="2022-08" db="EMBL/GenBank/DDBJ databases">
        <authorList>
            <consortium name="DOE Joint Genome Institute"/>
            <person name="Min B."/>
            <person name="Sierra-Patev S."/>
            <person name="Naranjo-Ortiz M."/>
            <person name="Looney B."/>
            <person name="Konkel Z."/>
            <person name="Slot J.C."/>
            <person name="Sakamoto Y."/>
            <person name="Steenwyk J.L."/>
            <person name="Rokas A."/>
            <person name="Carro J."/>
            <person name="Camarero S."/>
            <person name="Ferreira P."/>
            <person name="Molpeceres G."/>
            <person name="Ruiz-duenas F.J."/>
            <person name="Serrano A."/>
            <person name="Henrissat B."/>
            <person name="Drula E."/>
            <person name="Hughes K.W."/>
            <person name="Mata J.L."/>
            <person name="Ishikawa N.K."/>
            <person name="Vargas-Isla R."/>
            <person name="Ushijima S."/>
            <person name="Smith C.A."/>
            <person name="Ahrendt S."/>
            <person name="Andreopoulos W."/>
            <person name="He G."/>
            <person name="LaButti K."/>
            <person name="Lipzen A."/>
            <person name="Ng V."/>
            <person name="Riley R."/>
            <person name="Sandor L."/>
            <person name="Barry K."/>
            <person name="Martinez A.T."/>
            <person name="Xiao Y."/>
            <person name="Gibbons J.G."/>
            <person name="Terashima K."/>
            <person name="Hibbett D.S."/>
            <person name="Grigoriev I.V."/>
        </authorList>
    </citation>
    <scope>NUCLEOTIDE SEQUENCE</scope>
    <source>
        <strain evidence="9">ET3784</strain>
    </source>
</reference>
<dbReference type="Gene3D" id="1.10.520.10">
    <property type="match status" value="1"/>
</dbReference>
<dbReference type="GO" id="GO:0004601">
    <property type="term" value="F:peroxidase activity"/>
    <property type="evidence" value="ECO:0007669"/>
    <property type="project" value="UniProtKB-KW"/>
</dbReference>
<keyword evidence="4 7" id="KW-0560">Oxidoreductase</keyword>
<dbReference type="GO" id="GO:0000302">
    <property type="term" value="P:response to reactive oxygen species"/>
    <property type="evidence" value="ECO:0007669"/>
    <property type="project" value="TreeGrafter"/>
</dbReference>
<dbReference type="PANTHER" id="PTHR31356">
    <property type="entry name" value="THYLAKOID LUMENAL 29 KDA PROTEIN, CHLOROPLASTIC-RELATED"/>
    <property type="match status" value="1"/>
</dbReference>
<evidence type="ECO:0000256" key="3">
    <source>
        <dbReference type="ARBA" id="ARBA00022723"/>
    </source>
</evidence>
<dbReference type="GO" id="GO:0020037">
    <property type="term" value="F:heme binding"/>
    <property type="evidence" value="ECO:0007669"/>
    <property type="project" value="UniProtKB-UniRule"/>
</dbReference>
<evidence type="ECO:0000256" key="1">
    <source>
        <dbReference type="ARBA" id="ARBA00022559"/>
    </source>
</evidence>
<dbReference type="PANTHER" id="PTHR31356:SF53">
    <property type="entry name" value="HEME PEROXIDASE"/>
    <property type="match status" value="1"/>
</dbReference>
<dbReference type="GO" id="GO:0034599">
    <property type="term" value="P:cellular response to oxidative stress"/>
    <property type="evidence" value="ECO:0007669"/>
    <property type="project" value="InterPro"/>
</dbReference>
<evidence type="ECO:0000256" key="4">
    <source>
        <dbReference type="ARBA" id="ARBA00023002"/>
    </source>
</evidence>
<protein>
    <recommendedName>
        <fullName evidence="7">Peroxidase</fullName>
        <ecNumber evidence="7">1.11.1.-</ecNumber>
    </recommendedName>
</protein>
<evidence type="ECO:0000313" key="10">
    <source>
        <dbReference type="Proteomes" id="UP001176059"/>
    </source>
</evidence>
<evidence type="ECO:0000256" key="5">
    <source>
        <dbReference type="ARBA" id="ARBA00023004"/>
    </source>
</evidence>
<keyword evidence="1 7" id="KW-0575">Peroxidase</keyword>
<feature type="domain" description="Plant heme peroxidase family profile" evidence="8">
    <location>
        <begin position="126"/>
        <end position="277"/>
    </location>
</feature>
<organism evidence="9 10">
    <name type="scientific">Lentinula guzmanii</name>
    <dbReference type="NCBI Taxonomy" id="2804957"/>
    <lineage>
        <taxon>Eukaryota</taxon>
        <taxon>Fungi</taxon>
        <taxon>Dikarya</taxon>
        <taxon>Basidiomycota</taxon>
        <taxon>Agaricomycotina</taxon>
        <taxon>Agaricomycetes</taxon>
        <taxon>Agaricomycetidae</taxon>
        <taxon>Agaricales</taxon>
        <taxon>Marasmiineae</taxon>
        <taxon>Omphalotaceae</taxon>
        <taxon>Lentinula</taxon>
    </lineage>
</organism>
<evidence type="ECO:0000256" key="6">
    <source>
        <dbReference type="RuleBase" id="RU004241"/>
    </source>
</evidence>
<sequence length="540" mass="58447">MVQSLRALYARAIVTCALAGYAHSFSTFQWPNPQLSYADSQIYEGSMSILTQGCPPRENTTVPAQWLRIASAYHDMSTHDVDDGTGGLDASIQYELDRPQNVGQGMIDSLNDFKAFRVAAPFFGMADTIALGAVFAVAGCGGPLIPFSAGRVDATEAGPETVPEPQQDLASHTEAFRRQGFTPTEMIGLVACGHTLGGVRQVDFPLVVTDTEDVVQTFDTTTNFDNAVVSEYLQNTTENILVVGPNVTTRSDFRIFSSDGNVTMQRYVDFLSSDTFNETCGTLIERMINTVPNEVTLTEPISEPFDYVVSEPLFSYRNGTLSMATTLRVINPSDNPSRTITLLWADRQGSSCPSTGCTSPSTSSQQVVFSLIGNIQGLTGIRYSFNATINATTSLSKFWFEINENDSSDPVVVDNGGSGFVIEQDTIFIDNSRSENLFLSSSFTDVRKVIVAVRGDASSSVSITTFDPNSSASTPPYVLTVTTTELQLDESNPSEGGFTFFTGNVSETVNFLNIVANVGGTSYTQENFDMTVVNFPFVTS</sequence>
<comment type="caution">
    <text evidence="9">The sequence shown here is derived from an EMBL/GenBank/DDBJ whole genome shotgun (WGS) entry which is preliminary data.</text>
</comment>
<gene>
    <name evidence="9" type="ORF">DFJ43DRAFT_1224464</name>
</gene>
<dbReference type="EMBL" id="JANVFO010000028">
    <property type="protein sequence ID" value="KAJ3731713.1"/>
    <property type="molecule type" value="Genomic_DNA"/>
</dbReference>
<keyword evidence="3" id="KW-0479">Metal-binding</keyword>
<dbReference type="Gene3D" id="1.10.420.10">
    <property type="entry name" value="Peroxidase, domain 2"/>
    <property type="match status" value="1"/>
</dbReference>
<comment type="similarity">
    <text evidence="6">Belongs to the peroxidase family.</text>
</comment>
<dbReference type="InterPro" id="IPR010255">
    <property type="entry name" value="Haem_peroxidase_sf"/>
</dbReference>
<keyword evidence="10" id="KW-1185">Reference proteome</keyword>
<dbReference type="InterPro" id="IPR002016">
    <property type="entry name" value="Haem_peroxidase"/>
</dbReference>
<dbReference type="Proteomes" id="UP001176059">
    <property type="component" value="Unassembled WGS sequence"/>
</dbReference>
<reference evidence="9" key="2">
    <citation type="journal article" date="2023" name="Proc. Natl. Acad. Sci. U.S.A.">
        <title>A global phylogenomic analysis of the shiitake genus Lentinula.</title>
        <authorList>
            <person name="Sierra-Patev S."/>
            <person name="Min B."/>
            <person name="Naranjo-Ortiz M."/>
            <person name="Looney B."/>
            <person name="Konkel Z."/>
            <person name="Slot J.C."/>
            <person name="Sakamoto Y."/>
            <person name="Steenwyk J.L."/>
            <person name="Rokas A."/>
            <person name="Carro J."/>
            <person name="Camarero S."/>
            <person name="Ferreira P."/>
            <person name="Molpeceres G."/>
            <person name="Ruiz-Duenas F.J."/>
            <person name="Serrano A."/>
            <person name="Henrissat B."/>
            <person name="Drula E."/>
            <person name="Hughes K.W."/>
            <person name="Mata J.L."/>
            <person name="Ishikawa N.K."/>
            <person name="Vargas-Isla R."/>
            <person name="Ushijima S."/>
            <person name="Smith C.A."/>
            <person name="Donoghue J."/>
            <person name="Ahrendt S."/>
            <person name="Andreopoulos W."/>
            <person name="He G."/>
            <person name="LaButti K."/>
            <person name="Lipzen A."/>
            <person name="Ng V."/>
            <person name="Riley R."/>
            <person name="Sandor L."/>
            <person name="Barry K."/>
            <person name="Martinez A.T."/>
            <person name="Xiao Y."/>
            <person name="Gibbons J.G."/>
            <person name="Terashima K."/>
            <person name="Grigoriev I.V."/>
            <person name="Hibbett D."/>
        </authorList>
    </citation>
    <scope>NUCLEOTIDE SEQUENCE</scope>
    <source>
        <strain evidence="9">ET3784</strain>
    </source>
</reference>
<name>A0AA38JIE1_9AGAR</name>
<dbReference type="GO" id="GO:0046872">
    <property type="term" value="F:metal ion binding"/>
    <property type="evidence" value="ECO:0007669"/>
    <property type="project" value="UniProtKB-UniRule"/>
</dbReference>
<evidence type="ECO:0000313" key="9">
    <source>
        <dbReference type="EMBL" id="KAJ3731713.1"/>
    </source>
</evidence>
<keyword evidence="5" id="KW-0408">Iron</keyword>
<evidence type="ECO:0000259" key="8">
    <source>
        <dbReference type="PROSITE" id="PS50873"/>
    </source>
</evidence>
<dbReference type="Pfam" id="PF00141">
    <property type="entry name" value="peroxidase"/>
    <property type="match status" value="1"/>
</dbReference>
<dbReference type="AlphaFoldDB" id="A0AA38JIE1"/>
<proteinExistence type="inferred from homology"/>
<dbReference type="GO" id="GO:0042744">
    <property type="term" value="P:hydrogen peroxide catabolic process"/>
    <property type="evidence" value="ECO:0007669"/>
    <property type="project" value="TreeGrafter"/>
</dbReference>
<dbReference type="InterPro" id="IPR044831">
    <property type="entry name" value="Ccp1-like"/>
</dbReference>
<evidence type="ECO:0000256" key="7">
    <source>
        <dbReference type="RuleBase" id="RU363051"/>
    </source>
</evidence>
<accession>A0AA38JIE1</accession>
<dbReference type="PROSITE" id="PS50873">
    <property type="entry name" value="PEROXIDASE_4"/>
    <property type="match status" value="1"/>
</dbReference>
<dbReference type="EC" id="1.11.1.-" evidence="7"/>
<dbReference type="SUPFAM" id="SSF48113">
    <property type="entry name" value="Heme-dependent peroxidases"/>
    <property type="match status" value="1"/>
</dbReference>